<keyword evidence="2" id="KW-1185">Reference proteome</keyword>
<name>A0A0K1EGU3_CHOCO</name>
<gene>
    <name evidence="1" type="ORF">CMC5_042280</name>
</gene>
<proteinExistence type="predicted"/>
<dbReference type="Gene3D" id="2.60.120.200">
    <property type="match status" value="1"/>
</dbReference>
<organism evidence="1 2">
    <name type="scientific">Chondromyces crocatus</name>
    <dbReference type="NCBI Taxonomy" id="52"/>
    <lineage>
        <taxon>Bacteria</taxon>
        <taxon>Pseudomonadati</taxon>
        <taxon>Myxococcota</taxon>
        <taxon>Polyangia</taxon>
        <taxon>Polyangiales</taxon>
        <taxon>Polyangiaceae</taxon>
        <taxon>Chondromyces</taxon>
    </lineage>
</organism>
<dbReference type="InterPro" id="IPR013320">
    <property type="entry name" value="ConA-like_dom_sf"/>
</dbReference>
<dbReference type="KEGG" id="ccro:CMC5_042280"/>
<dbReference type="EMBL" id="CP012159">
    <property type="protein sequence ID" value="AKT40075.1"/>
    <property type="molecule type" value="Genomic_DNA"/>
</dbReference>
<protein>
    <submittedName>
        <fullName evidence="1">Uncharacterized protein</fullName>
    </submittedName>
</protein>
<dbReference type="AlphaFoldDB" id="A0A0K1EGU3"/>
<sequence length="388" mass="39928">MDAARRTRWTGGVAAAGTLLLVGACHVLSGLDGFEITEGNQASGVGGGGADAASGGAGGNGAGAGGSGGGLGGAGGGEPCAAQDGKRDCYTGYPGTEGVGICKGGTQHCLEDGYWGPCEGEVVPDTETDEPTRDKDCGGTALVDRALLARYFINEAATGTAPAVLRDSAPGPVDLALDYGSNLSFIEAWTNRRGLSWADMNSAGRASASVPGTKLQDALAGARVLTLEAVVDIASISNDIPRLFSLDVGTSERLGLSFLTTPTRVRLSMNEQEASTWPLSFPTGRAVIHVILNTSDPDPAERWKLYLNGQLFPGTRPNPPLPEGTLVDLSQAATMLVGNTVANNGSFRGHLFYLALYVTVFSGLEVELNTGLLLDNDDDWRTPTLGGP</sequence>
<accession>A0A0K1EGU3</accession>
<dbReference type="OrthoDB" id="5515765at2"/>
<dbReference type="STRING" id="52.CMC5_042280"/>
<dbReference type="Proteomes" id="UP000067626">
    <property type="component" value="Chromosome"/>
</dbReference>
<dbReference type="SUPFAM" id="SSF49899">
    <property type="entry name" value="Concanavalin A-like lectins/glucanases"/>
    <property type="match status" value="1"/>
</dbReference>
<evidence type="ECO:0000313" key="1">
    <source>
        <dbReference type="EMBL" id="AKT40075.1"/>
    </source>
</evidence>
<evidence type="ECO:0000313" key="2">
    <source>
        <dbReference type="Proteomes" id="UP000067626"/>
    </source>
</evidence>
<dbReference type="RefSeq" id="WP_156338753.1">
    <property type="nucleotide sequence ID" value="NZ_CP012159.1"/>
</dbReference>
<dbReference type="PROSITE" id="PS51257">
    <property type="entry name" value="PROKAR_LIPOPROTEIN"/>
    <property type="match status" value="1"/>
</dbReference>
<reference evidence="1 2" key="1">
    <citation type="submission" date="2015-07" db="EMBL/GenBank/DDBJ databases">
        <title>Genome analysis of myxobacterium Chondromyces crocatus Cm c5 reveals a high potential for natural compound synthesis and the genetic basis for the loss of fruiting body formation.</title>
        <authorList>
            <person name="Zaburannyi N."/>
            <person name="Bunk B."/>
            <person name="Maier J."/>
            <person name="Overmann J."/>
            <person name="Mueller R."/>
        </authorList>
    </citation>
    <scope>NUCLEOTIDE SEQUENCE [LARGE SCALE GENOMIC DNA]</scope>
    <source>
        <strain evidence="1 2">Cm c5</strain>
    </source>
</reference>